<dbReference type="KEGG" id="kra:Krad_4520"/>
<gene>
    <name evidence="1" type="ordered locus">Krad_4520</name>
</gene>
<keyword evidence="2" id="KW-1185">Reference proteome</keyword>
<proteinExistence type="predicted"/>
<evidence type="ECO:0000313" key="2">
    <source>
        <dbReference type="Proteomes" id="UP000001116"/>
    </source>
</evidence>
<organism evidence="1 2">
    <name type="scientific">Kineococcus radiotolerans (strain ATCC BAA-149 / DSM 14245 / SRS30216)</name>
    <dbReference type="NCBI Taxonomy" id="266940"/>
    <lineage>
        <taxon>Bacteria</taxon>
        <taxon>Bacillati</taxon>
        <taxon>Actinomycetota</taxon>
        <taxon>Actinomycetes</taxon>
        <taxon>Kineosporiales</taxon>
        <taxon>Kineosporiaceae</taxon>
        <taxon>Kineococcus</taxon>
    </lineage>
</organism>
<dbReference type="HOGENOM" id="CLU_2649626_0_0_11"/>
<geneLocation type="plasmid" evidence="1 2">
    <name>pKRAD01</name>
</geneLocation>
<dbReference type="EMBL" id="CP000751">
    <property type="protein sequence ID" value="ABS05979.1"/>
    <property type="molecule type" value="Genomic_DNA"/>
</dbReference>
<evidence type="ECO:0000313" key="1">
    <source>
        <dbReference type="EMBL" id="ABS05979.1"/>
    </source>
</evidence>
<dbReference type="AlphaFoldDB" id="A6WGP0"/>
<reference evidence="2" key="1">
    <citation type="journal article" date="2008" name="PLoS ONE">
        <title>Survival in nuclear waste, extreme resistance, and potential applications gleaned from the genome sequence of Kineococcus radiotolerans SRS30216.</title>
        <authorList>
            <person name="Bagwell C.E."/>
            <person name="Bhat S."/>
            <person name="Hawkins G.M."/>
            <person name="Smith B.W."/>
            <person name="Biswas T."/>
            <person name="Hoover T.R."/>
            <person name="Saunders E."/>
            <person name="Han C.S."/>
            <person name="Tsodikov O.V."/>
            <person name="Shimkets L.J."/>
        </authorList>
    </citation>
    <scope>NUCLEOTIDE SEQUENCE [LARGE SCALE GENOMIC DNA]</scope>
    <source>
        <strain evidence="2">ATCC BAA-149 / DSM 14245 / SRS30216</strain>
    </source>
</reference>
<sequence length="76" mass="8420">MRRQGASATGTHFPFETPLKEPPLVLACRKRPVVVSRLSHMPALASFTWVRLSTAPARELRPVFLAMTPPEGLEPL</sequence>
<keyword evidence="1" id="KW-0614">Plasmid</keyword>
<accession>A6WGP0</accession>
<protein>
    <submittedName>
        <fullName evidence="1">Uncharacterized protein</fullName>
    </submittedName>
</protein>
<dbReference type="Proteomes" id="UP000001116">
    <property type="component" value="Plasmid pKRAD01"/>
</dbReference>
<name>A6WGP0_KINRD</name>